<feature type="domain" description="DUF2089" evidence="2">
    <location>
        <begin position="8"/>
        <end position="35"/>
    </location>
</feature>
<keyword evidence="4" id="KW-1185">Reference proteome</keyword>
<dbReference type="Pfam" id="PF09862">
    <property type="entry name" value="DUF2089"/>
    <property type="match status" value="1"/>
</dbReference>
<dbReference type="Proteomes" id="UP000192660">
    <property type="component" value="Unassembled WGS sequence"/>
</dbReference>
<dbReference type="STRING" id="28034.BFX07_14295"/>
<gene>
    <name evidence="3" type="ORF">SAMN00768000_2108</name>
</gene>
<dbReference type="AlphaFoldDB" id="A0A1W1WG56"/>
<reference evidence="4" key="1">
    <citation type="submission" date="2017-04" db="EMBL/GenBank/DDBJ databases">
        <authorList>
            <person name="Varghese N."/>
            <person name="Submissions S."/>
        </authorList>
    </citation>
    <scope>NUCLEOTIDE SEQUENCE [LARGE SCALE GENOMIC DNA]</scope>
    <source>
        <strain evidence="4">DSM 9293</strain>
    </source>
</reference>
<sequence>MPNVLTTCPSCRHPLEITALHCPHCDIVIQGRFHNSPALSLSEDQLAFLKVFVLSRGNLKEIERILGISYPTVRNKLDQLVEAFQGRHGEETSSPPKVSRNEILQRIAQKELSVQDGLKLLDDLARNAVTEPSFGSLDTEMEDEP</sequence>
<evidence type="ECO:0000259" key="1">
    <source>
        <dbReference type="Pfam" id="PF09862"/>
    </source>
</evidence>
<feature type="domain" description="DUF2089" evidence="1">
    <location>
        <begin position="41"/>
        <end position="84"/>
    </location>
</feature>
<evidence type="ECO:0000313" key="4">
    <source>
        <dbReference type="Proteomes" id="UP000192660"/>
    </source>
</evidence>
<organism evidence="3 4">
    <name type="scientific">Sulfobacillus thermosulfidooxidans (strain DSM 9293 / VKM B-1269 / AT-1)</name>
    <dbReference type="NCBI Taxonomy" id="929705"/>
    <lineage>
        <taxon>Bacteria</taxon>
        <taxon>Bacillati</taxon>
        <taxon>Bacillota</taxon>
        <taxon>Clostridia</taxon>
        <taxon>Eubacteriales</taxon>
        <taxon>Clostridiales Family XVII. Incertae Sedis</taxon>
        <taxon>Sulfobacillus</taxon>
    </lineage>
</organism>
<evidence type="ECO:0008006" key="5">
    <source>
        <dbReference type="Google" id="ProtNLM"/>
    </source>
</evidence>
<dbReference type="EMBL" id="FWWY01000001">
    <property type="protein sequence ID" value="SMC05225.1"/>
    <property type="molecule type" value="Genomic_DNA"/>
</dbReference>
<proteinExistence type="predicted"/>
<evidence type="ECO:0000313" key="3">
    <source>
        <dbReference type="EMBL" id="SMC05225.1"/>
    </source>
</evidence>
<dbReference type="Pfam" id="PF22747">
    <property type="entry name" value="Zn_ribbon_DUF2089"/>
    <property type="match status" value="1"/>
</dbReference>
<evidence type="ECO:0000259" key="2">
    <source>
        <dbReference type="Pfam" id="PF22747"/>
    </source>
</evidence>
<protein>
    <recommendedName>
        <fullName evidence="5">DUF2089 domain-containing protein</fullName>
    </recommendedName>
</protein>
<dbReference type="InterPro" id="IPR053957">
    <property type="entry name" value="DUF2089_Zn_ribbon"/>
</dbReference>
<dbReference type="RefSeq" id="WP_084661530.1">
    <property type="nucleotide sequence ID" value="NZ_FWWY01000001.1"/>
</dbReference>
<name>A0A1W1WG56_SULTA</name>
<dbReference type="InterPro" id="IPR018658">
    <property type="entry name" value="DUF2089"/>
</dbReference>
<accession>A0A1W1WG56</accession>
<dbReference type="OrthoDB" id="9797643at2"/>